<evidence type="ECO:0000313" key="2">
    <source>
        <dbReference type="EMBL" id="KAA5414148.1"/>
    </source>
</evidence>
<sequence length="63" mass="7200">MRLAEKLKEKRTTPYKEVAEKFGVTAQYVGKIARGQRVPKRNSGKAMKVLCELEKMCNEANKN</sequence>
<evidence type="ECO:0000259" key="1">
    <source>
        <dbReference type="Pfam" id="PF01381"/>
    </source>
</evidence>
<dbReference type="RefSeq" id="WP_007215720.1">
    <property type="nucleotide sequence ID" value="NZ_CABMLT010000030.1"/>
</dbReference>
<dbReference type="EMBL" id="VVYV01000044">
    <property type="protein sequence ID" value="KAA5414148.1"/>
    <property type="molecule type" value="Genomic_DNA"/>
</dbReference>
<name>A0A108T2K6_9BACE</name>
<dbReference type="Pfam" id="PF01381">
    <property type="entry name" value="HTH_3"/>
    <property type="match status" value="1"/>
</dbReference>
<gene>
    <name evidence="2" type="ORF">F2Y81_21245</name>
</gene>
<accession>A0A108T2K6</accession>
<feature type="domain" description="HTH cro/C1-type" evidence="1">
    <location>
        <begin position="5"/>
        <end position="40"/>
    </location>
</feature>
<organism evidence="2 3">
    <name type="scientific">Bacteroides cellulosilyticus</name>
    <dbReference type="NCBI Taxonomy" id="246787"/>
    <lineage>
        <taxon>Bacteria</taxon>
        <taxon>Pseudomonadati</taxon>
        <taxon>Bacteroidota</taxon>
        <taxon>Bacteroidia</taxon>
        <taxon>Bacteroidales</taxon>
        <taxon>Bacteroidaceae</taxon>
        <taxon>Bacteroides</taxon>
    </lineage>
</organism>
<protein>
    <submittedName>
        <fullName evidence="2">Helix-turn-helix transcriptional regulator</fullName>
    </submittedName>
</protein>
<comment type="caution">
    <text evidence="2">The sequence shown here is derived from an EMBL/GenBank/DDBJ whole genome shotgun (WGS) entry which is preliminary data.</text>
</comment>
<reference evidence="2 3" key="1">
    <citation type="journal article" date="2019" name="Nat. Med.">
        <title>A library of human gut bacterial isolates paired with longitudinal multiomics data enables mechanistic microbiome research.</title>
        <authorList>
            <person name="Poyet M."/>
            <person name="Groussin M."/>
            <person name="Gibbons S.M."/>
            <person name="Avila-Pacheco J."/>
            <person name="Jiang X."/>
            <person name="Kearney S.M."/>
            <person name="Perrotta A.R."/>
            <person name="Berdy B."/>
            <person name="Zhao S."/>
            <person name="Lieberman T.D."/>
            <person name="Swanson P.K."/>
            <person name="Smith M."/>
            <person name="Roesemann S."/>
            <person name="Alexander J.E."/>
            <person name="Rich S.A."/>
            <person name="Livny J."/>
            <person name="Vlamakis H."/>
            <person name="Clish C."/>
            <person name="Bullock K."/>
            <person name="Deik A."/>
            <person name="Scott J."/>
            <person name="Pierce K.A."/>
            <person name="Xavier R.J."/>
            <person name="Alm E.J."/>
        </authorList>
    </citation>
    <scope>NUCLEOTIDE SEQUENCE [LARGE SCALE GENOMIC DNA]</scope>
    <source>
        <strain evidence="2 3">BIOML-A6</strain>
    </source>
</reference>
<dbReference type="InterPro" id="IPR001387">
    <property type="entry name" value="Cro/C1-type_HTH"/>
</dbReference>
<dbReference type="SUPFAM" id="SSF47413">
    <property type="entry name" value="lambda repressor-like DNA-binding domains"/>
    <property type="match status" value="1"/>
</dbReference>
<proteinExistence type="predicted"/>
<dbReference type="AlphaFoldDB" id="A0A108T2K6"/>
<dbReference type="InterPro" id="IPR010982">
    <property type="entry name" value="Lambda_DNA-bd_dom_sf"/>
</dbReference>
<evidence type="ECO:0000313" key="3">
    <source>
        <dbReference type="Proteomes" id="UP000448877"/>
    </source>
</evidence>
<dbReference type="Proteomes" id="UP000448877">
    <property type="component" value="Unassembled WGS sequence"/>
</dbReference>
<dbReference type="GO" id="GO:0003677">
    <property type="term" value="F:DNA binding"/>
    <property type="evidence" value="ECO:0007669"/>
    <property type="project" value="InterPro"/>
</dbReference>